<name>A0ABW1DHC1_9DEIO</name>
<feature type="domain" description="DUF1468" evidence="2">
    <location>
        <begin position="22"/>
        <end position="164"/>
    </location>
</feature>
<dbReference type="EMBL" id="JBHSOH010000005">
    <property type="protein sequence ID" value="MFC5847398.1"/>
    <property type="molecule type" value="Genomic_DNA"/>
</dbReference>
<dbReference type="Pfam" id="PF07331">
    <property type="entry name" value="TctB"/>
    <property type="match status" value="1"/>
</dbReference>
<keyword evidence="1" id="KW-1133">Transmembrane helix</keyword>
<keyword evidence="1" id="KW-0812">Transmembrane</keyword>
<sequence length="172" mass="17767">MTEPHLSPGLPARRGVSVPDLLVALGVLLLGAALLYGTAQIPFGINAVVGPRAFPLIVSVGTLAFGALLLVGALRGDRAEPGAEEDTDPDAPASLTQPAIILGGFLLGTLVLQPLGFVLGTAIMYFSVAYAFAERRYGLMAFVALVVALVTYLLFTRGLDLNLPAGVLKGVL</sequence>
<keyword evidence="4" id="KW-1185">Reference proteome</keyword>
<protein>
    <submittedName>
        <fullName evidence="3">Tripartite tricarboxylate transporter TctB family protein</fullName>
    </submittedName>
</protein>
<evidence type="ECO:0000259" key="2">
    <source>
        <dbReference type="Pfam" id="PF07331"/>
    </source>
</evidence>
<dbReference type="Proteomes" id="UP001595979">
    <property type="component" value="Unassembled WGS sequence"/>
</dbReference>
<feature type="transmembrane region" description="Helical" evidence="1">
    <location>
        <begin position="21"/>
        <end position="41"/>
    </location>
</feature>
<dbReference type="InterPro" id="IPR009936">
    <property type="entry name" value="DUF1468"/>
</dbReference>
<organism evidence="3 4">
    <name type="scientific">Deinococcus petrolearius</name>
    <dbReference type="NCBI Taxonomy" id="1751295"/>
    <lineage>
        <taxon>Bacteria</taxon>
        <taxon>Thermotogati</taxon>
        <taxon>Deinococcota</taxon>
        <taxon>Deinococci</taxon>
        <taxon>Deinococcales</taxon>
        <taxon>Deinococcaceae</taxon>
        <taxon>Deinococcus</taxon>
    </lineage>
</organism>
<comment type="caution">
    <text evidence="3">The sequence shown here is derived from an EMBL/GenBank/DDBJ whole genome shotgun (WGS) entry which is preliminary data.</text>
</comment>
<proteinExistence type="predicted"/>
<feature type="transmembrane region" description="Helical" evidence="1">
    <location>
        <begin position="99"/>
        <end position="125"/>
    </location>
</feature>
<evidence type="ECO:0000313" key="3">
    <source>
        <dbReference type="EMBL" id="MFC5847398.1"/>
    </source>
</evidence>
<evidence type="ECO:0000256" key="1">
    <source>
        <dbReference type="SAM" id="Phobius"/>
    </source>
</evidence>
<feature type="transmembrane region" description="Helical" evidence="1">
    <location>
        <begin position="53"/>
        <end position="74"/>
    </location>
</feature>
<keyword evidence="1" id="KW-0472">Membrane</keyword>
<reference evidence="4" key="1">
    <citation type="journal article" date="2019" name="Int. J. Syst. Evol. Microbiol.">
        <title>The Global Catalogue of Microorganisms (GCM) 10K type strain sequencing project: providing services to taxonomists for standard genome sequencing and annotation.</title>
        <authorList>
            <consortium name="The Broad Institute Genomics Platform"/>
            <consortium name="The Broad Institute Genome Sequencing Center for Infectious Disease"/>
            <person name="Wu L."/>
            <person name="Ma J."/>
        </authorList>
    </citation>
    <scope>NUCLEOTIDE SEQUENCE [LARGE SCALE GENOMIC DNA]</scope>
    <source>
        <strain evidence="4">CGMCC 1.15053</strain>
    </source>
</reference>
<evidence type="ECO:0000313" key="4">
    <source>
        <dbReference type="Proteomes" id="UP001595979"/>
    </source>
</evidence>
<gene>
    <name evidence="3" type="ORF">ACFPQ6_03665</name>
</gene>
<feature type="transmembrane region" description="Helical" evidence="1">
    <location>
        <begin position="137"/>
        <end position="155"/>
    </location>
</feature>
<dbReference type="RefSeq" id="WP_380046512.1">
    <property type="nucleotide sequence ID" value="NZ_JBHSOH010000005.1"/>
</dbReference>
<accession>A0ABW1DHC1</accession>